<proteinExistence type="predicted"/>
<comment type="caution">
    <text evidence="3">The sequence shown here is derived from an EMBL/GenBank/DDBJ whole genome shotgun (WGS) entry which is preliminary data.</text>
</comment>
<sequence length="268" mass="30020">VRCDHLLILMAQIPTPPASRSASPAPDSEPKQTPVADAREDLLQSLDNLLERYLHLLDQHQKLQAELGSKLSSGFFSLAQANYTCPPGRHYGADYYDERMKATRRVTLQPPTNPAEERYITETDNSLPTDTDNGDSKSSIFDIESVTVQHPEDESETDEKPESDADSPEEDRPQCEEGDGQAGELSTTSESPQEEPDVDAKPKKSRKKKFRSSDPIHWYGILVPPYLRSAQKSFTEAVESRLPQLASVIVEMRIVEKEVNRVRSELGQ</sequence>
<dbReference type="PANTHER" id="PTHR31996">
    <property type="entry name" value="COILED-COIL DOMAIN-CONTAINING PROTEIN 115"/>
    <property type="match status" value="1"/>
</dbReference>
<evidence type="ECO:0000256" key="1">
    <source>
        <dbReference type="ARBA" id="ARBA00093634"/>
    </source>
</evidence>
<feature type="region of interest" description="Disordered" evidence="2">
    <location>
        <begin position="106"/>
        <end position="212"/>
    </location>
</feature>
<protein>
    <recommendedName>
        <fullName evidence="1">Vacuolar ATPase assembly protein VMA22</fullName>
    </recommendedName>
</protein>
<dbReference type="AlphaFoldDB" id="G3YBJ4"/>
<feature type="non-terminal residue" evidence="3">
    <location>
        <position position="1"/>
    </location>
</feature>
<dbReference type="PANTHER" id="PTHR31996:SF2">
    <property type="entry name" value="COILED-COIL DOMAIN-CONTAINING PROTEIN 115"/>
    <property type="match status" value="1"/>
</dbReference>
<dbReference type="Pfam" id="PF21730">
    <property type="entry name" value="Vma22_CCDC115"/>
    <property type="match status" value="1"/>
</dbReference>
<dbReference type="Proteomes" id="UP000009038">
    <property type="component" value="Unassembled WGS sequence"/>
</dbReference>
<gene>
    <name evidence="3" type="ORF">ASPNIDRAFT_135762</name>
</gene>
<feature type="non-terminal residue" evidence="3">
    <location>
        <position position="268"/>
    </location>
</feature>
<evidence type="ECO:0000313" key="4">
    <source>
        <dbReference type="Proteomes" id="UP000009038"/>
    </source>
</evidence>
<evidence type="ECO:0000256" key="2">
    <source>
        <dbReference type="SAM" id="MobiDB-lite"/>
    </source>
</evidence>
<dbReference type="OrthoDB" id="408631at2759"/>
<dbReference type="GO" id="GO:1990871">
    <property type="term" value="C:Vma12-Vma22 assembly complex"/>
    <property type="evidence" value="ECO:0007669"/>
    <property type="project" value="TreeGrafter"/>
</dbReference>
<feature type="region of interest" description="Disordered" evidence="2">
    <location>
        <begin position="15"/>
        <end position="38"/>
    </location>
</feature>
<evidence type="ECO:0000313" key="3">
    <source>
        <dbReference type="EMBL" id="EHA20024.1"/>
    </source>
</evidence>
<dbReference type="GO" id="GO:0070072">
    <property type="term" value="P:vacuolar proton-transporting V-type ATPase complex assembly"/>
    <property type="evidence" value="ECO:0007669"/>
    <property type="project" value="InterPro"/>
</dbReference>
<organism evidence="3 4">
    <name type="scientific">Aspergillus niger (strain ATCC 1015 / CBS 113.46 / FGSC A1144 / LSHB Ac4 / NCTC 3858a / NRRL 328 / USDA 3528.7)</name>
    <dbReference type="NCBI Taxonomy" id="380704"/>
    <lineage>
        <taxon>Eukaryota</taxon>
        <taxon>Fungi</taxon>
        <taxon>Dikarya</taxon>
        <taxon>Ascomycota</taxon>
        <taxon>Pezizomycotina</taxon>
        <taxon>Eurotiomycetes</taxon>
        <taxon>Eurotiomycetidae</taxon>
        <taxon>Eurotiales</taxon>
        <taxon>Aspergillaceae</taxon>
        <taxon>Aspergillus</taxon>
        <taxon>Aspergillus subgen. Circumdati</taxon>
    </lineage>
</organism>
<dbReference type="GO" id="GO:0051082">
    <property type="term" value="F:unfolded protein binding"/>
    <property type="evidence" value="ECO:0007669"/>
    <property type="project" value="TreeGrafter"/>
</dbReference>
<dbReference type="EMBL" id="ACJE01000019">
    <property type="protein sequence ID" value="EHA20024.1"/>
    <property type="molecule type" value="Genomic_DNA"/>
</dbReference>
<dbReference type="InterPro" id="IPR040357">
    <property type="entry name" value="Vma22/CCDC115"/>
</dbReference>
<feature type="compositionally biased region" description="Polar residues" evidence="2">
    <location>
        <begin position="122"/>
        <end position="139"/>
    </location>
</feature>
<name>G3YBJ4_ASPNA</name>
<accession>G3YBJ4</accession>
<dbReference type="HOGENOM" id="CLU_057721_0_0_1"/>
<dbReference type="STRING" id="380704.G3YBJ4"/>
<reference evidence="3 4" key="1">
    <citation type="journal article" date="2011" name="Genome Res.">
        <title>Comparative genomics of citric-acid-producing Aspergillus niger ATCC 1015 versus enzyme-producing CBS 513.88.</title>
        <authorList>
            <person name="Andersen M.R."/>
            <person name="Salazar M.P."/>
            <person name="Schaap P.J."/>
            <person name="van de Vondervoort P.J."/>
            <person name="Culley D."/>
            <person name="Thykaer J."/>
            <person name="Frisvad J.C."/>
            <person name="Nielsen K.F."/>
            <person name="Albang R."/>
            <person name="Albermann K."/>
            <person name="Berka R.M."/>
            <person name="Braus G.H."/>
            <person name="Braus-Stromeyer S.A."/>
            <person name="Corrochano L.M."/>
            <person name="Dai Z."/>
            <person name="van Dijck P.W."/>
            <person name="Hofmann G."/>
            <person name="Lasure L.L."/>
            <person name="Magnuson J.K."/>
            <person name="Menke H."/>
            <person name="Meijer M."/>
            <person name="Meijer S.L."/>
            <person name="Nielsen J.B."/>
            <person name="Nielsen M.L."/>
            <person name="van Ooyen A.J."/>
            <person name="Pel H.J."/>
            <person name="Poulsen L."/>
            <person name="Samson R.A."/>
            <person name="Stam H."/>
            <person name="Tsang A."/>
            <person name="van den Brink J.M."/>
            <person name="Atkins A."/>
            <person name="Aerts A."/>
            <person name="Shapiro H."/>
            <person name="Pangilinan J."/>
            <person name="Salamov A."/>
            <person name="Lou Y."/>
            <person name="Lindquist E."/>
            <person name="Lucas S."/>
            <person name="Grimwood J."/>
            <person name="Grigoriev I.V."/>
            <person name="Kubicek C.P."/>
            <person name="Martinez D."/>
            <person name="van Peij N.N."/>
            <person name="Roubos J.A."/>
            <person name="Nielsen J."/>
            <person name="Baker S.E."/>
        </authorList>
    </citation>
    <scope>NUCLEOTIDE SEQUENCE [LARGE SCALE GENOMIC DNA]</scope>
    <source>
        <strain evidence="4">ATCC 1015 / CBS 113.46 / FGSC A1144 / LSHB Ac4 / NCTC 3858a / NRRL 328 / USDA 3528.7</strain>
    </source>
</reference>